<dbReference type="EMBL" id="JAJJMB010000835">
    <property type="protein sequence ID" value="KAI3960910.1"/>
    <property type="molecule type" value="Genomic_DNA"/>
</dbReference>
<feature type="non-terminal residue" evidence="1">
    <location>
        <position position="1"/>
    </location>
</feature>
<sequence length="75" mass="8486">NQATRCVLRNLRKKAVAFGCVNFSTSPNNENYEVVIDEIIDEHMELCVGDGRLEDIDLGETIEWPKKYVTRAPGC</sequence>
<comment type="caution">
    <text evidence="1">The sequence shown here is derived from an EMBL/GenBank/DDBJ whole genome shotgun (WGS) entry which is preliminary data.</text>
</comment>
<proteinExistence type="predicted"/>
<evidence type="ECO:0000313" key="1">
    <source>
        <dbReference type="EMBL" id="KAI3960910.1"/>
    </source>
</evidence>
<dbReference type="Proteomes" id="UP001202328">
    <property type="component" value="Unassembled WGS sequence"/>
</dbReference>
<keyword evidence="2" id="KW-1185">Reference proteome</keyword>
<evidence type="ECO:0000313" key="2">
    <source>
        <dbReference type="Proteomes" id="UP001202328"/>
    </source>
</evidence>
<reference evidence="1" key="1">
    <citation type="submission" date="2022-04" db="EMBL/GenBank/DDBJ databases">
        <title>A functionally conserved STORR gene fusion in Papaver species that diverged 16.8 million years ago.</title>
        <authorList>
            <person name="Catania T."/>
        </authorList>
    </citation>
    <scope>NUCLEOTIDE SEQUENCE</scope>
    <source>
        <strain evidence="1">S-188037</strain>
    </source>
</reference>
<accession>A0AAD4XW70</accession>
<protein>
    <submittedName>
        <fullName evidence="1">Uncharacterized protein</fullName>
    </submittedName>
</protein>
<dbReference type="AlphaFoldDB" id="A0AAD4XW70"/>
<name>A0AAD4XW70_9MAGN</name>
<gene>
    <name evidence="1" type="ORF">MKW98_019111</name>
</gene>
<organism evidence="1 2">
    <name type="scientific">Papaver atlanticum</name>
    <dbReference type="NCBI Taxonomy" id="357466"/>
    <lineage>
        <taxon>Eukaryota</taxon>
        <taxon>Viridiplantae</taxon>
        <taxon>Streptophyta</taxon>
        <taxon>Embryophyta</taxon>
        <taxon>Tracheophyta</taxon>
        <taxon>Spermatophyta</taxon>
        <taxon>Magnoliopsida</taxon>
        <taxon>Ranunculales</taxon>
        <taxon>Papaveraceae</taxon>
        <taxon>Papaveroideae</taxon>
        <taxon>Papaver</taxon>
    </lineage>
</organism>